<gene>
    <name evidence="2" type="ORF">OIDMADRAFT_139002</name>
</gene>
<dbReference type="OrthoDB" id="671439at2759"/>
<dbReference type="Proteomes" id="UP000054321">
    <property type="component" value="Unassembled WGS sequence"/>
</dbReference>
<accession>A0A0C3CSZ9</accession>
<evidence type="ECO:0000313" key="2">
    <source>
        <dbReference type="EMBL" id="KIM92807.1"/>
    </source>
</evidence>
<dbReference type="STRING" id="913774.A0A0C3CSZ9"/>
<dbReference type="HOGENOM" id="CLU_051989_0_0_1"/>
<dbReference type="InParanoid" id="A0A0C3CSZ9"/>
<dbReference type="AlphaFoldDB" id="A0A0C3CSZ9"/>
<sequence length="273" mass="31237">MSHLYDQFILFGDSTVQLMVRHYSGFSPQAALQEAYIRRLDVVNRGFGGYNTNDALQVLSRIIPNPSHTRLGFFLVALGTNDAVLPPYPHHVTLSQYRANLISILTHPALLAHKSSPLRLILVTPAPLHECQSLETDLKKGFEGARRAEGNTALYAQAVRDVGGELGVPVLDLWKLVDEDSRKNCQGIQSENNERFRAYFTDGVHYNRRTYEIFFKGILDIIEQSWPEKVPDKIEWVFPRRDQLYSDENEALKQYSVKAEPKPLRNRHSENYI</sequence>
<dbReference type="PANTHER" id="PTHR14209:SF19">
    <property type="entry name" value="ISOAMYL ACETATE-HYDROLYZING ESTERASE 1 HOMOLOG"/>
    <property type="match status" value="1"/>
</dbReference>
<organism evidence="2 3">
    <name type="scientific">Oidiodendron maius (strain Zn)</name>
    <dbReference type="NCBI Taxonomy" id="913774"/>
    <lineage>
        <taxon>Eukaryota</taxon>
        <taxon>Fungi</taxon>
        <taxon>Dikarya</taxon>
        <taxon>Ascomycota</taxon>
        <taxon>Pezizomycotina</taxon>
        <taxon>Leotiomycetes</taxon>
        <taxon>Leotiomycetes incertae sedis</taxon>
        <taxon>Myxotrichaceae</taxon>
        <taxon>Oidiodendron</taxon>
    </lineage>
</organism>
<dbReference type="Pfam" id="PF13472">
    <property type="entry name" value="Lipase_GDSL_2"/>
    <property type="match status" value="1"/>
</dbReference>
<dbReference type="InterPro" id="IPR045136">
    <property type="entry name" value="Iah1-like"/>
</dbReference>
<dbReference type="SUPFAM" id="SSF52266">
    <property type="entry name" value="SGNH hydrolase"/>
    <property type="match status" value="1"/>
</dbReference>
<dbReference type="Gene3D" id="3.40.50.1110">
    <property type="entry name" value="SGNH hydrolase"/>
    <property type="match status" value="1"/>
</dbReference>
<evidence type="ECO:0000313" key="3">
    <source>
        <dbReference type="Proteomes" id="UP000054321"/>
    </source>
</evidence>
<proteinExistence type="predicted"/>
<dbReference type="EMBL" id="KN832905">
    <property type="protein sequence ID" value="KIM92807.1"/>
    <property type="molecule type" value="Genomic_DNA"/>
</dbReference>
<dbReference type="InterPro" id="IPR013830">
    <property type="entry name" value="SGNH_hydro"/>
</dbReference>
<evidence type="ECO:0000259" key="1">
    <source>
        <dbReference type="Pfam" id="PF13472"/>
    </source>
</evidence>
<reference evidence="3" key="2">
    <citation type="submission" date="2015-01" db="EMBL/GenBank/DDBJ databases">
        <title>Evolutionary Origins and Diversification of the Mycorrhizal Mutualists.</title>
        <authorList>
            <consortium name="DOE Joint Genome Institute"/>
            <consortium name="Mycorrhizal Genomics Consortium"/>
            <person name="Kohler A."/>
            <person name="Kuo A."/>
            <person name="Nagy L.G."/>
            <person name="Floudas D."/>
            <person name="Copeland A."/>
            <person name="Barry K.W."/>
            <person name="Cichocki N."/>
            <person name="Veneault-Fourrey C."/>
            <person name="LaButti K."/>
            <person name="Lindquist E.A."/>
            <person name="Lipzen A."/>
            <person name="Lundell T."/>
            <person name="Morin E."/>
            <person name="Murat C."/>
            <person name="Riley R."/>
            <person name="Ohm R."/>
            <person name="Sun H."/>
            <person name="Tunlid A."/>
            <person name="Henrissat B."/>
            <person name="Grigoriev I.V."/>
            <person name="Hibbett D.S."/>
            <person name="Martin F."/>
        </authorList>
    </citation>
    <scope>NUCLEOTIDE SEQUENCE [LARGE SCALE GENOMIC DNA]</scope>
    <source>
        <strain evidence="3">Zn</strain>
    </source>
</reference>
<name>A0A0C3CSZ9_OIDMZ</name>
<dbReference type="PANTHER" id="PTHR14209">
    <property type="entry name" value="ISOAMYL ACETATE-HYDROLYZING ESTERASE 1"/>
    <property type="match status" value="1"/>
</dbReference>
<protein>
    <recommendedName>
        <fullName evidence="1">SGNH hydrolase-type esterase domain-containing protein</fullName>
    </recommendedName>
</protein>
<keyword evidence="3" id="KW-1185">Reference proteome</keyword>
<feature type="domain" description="SGNH hydrolase-type esterase" evidence="1">
    <location>
        <begin position="10"/>
        <end position="212"/>
    </location>
</feature>
<dbReference type="FunCoup" id="A0A0C3CSZ9">
    <property type="interactions" value="268"/>
</dbReference>
<dbReference type="InterPro" id="IPR036514">
    <property type="entry name" value="SGNH_hydro_sf"/>
</dbReference>
<dbReference type="CDD" id="cd01838">
    <property type="entry name" value="Isoamyl_acetate_hydrolase_like"/>
    <property type="match status" value="1"/>
</dbReference>
<reference evidence="2 3" key="1">
    <citation type="submission" date="2014-04" db="EMBL/GenBank/DDBJ databases">
        <authorList>
            <consortium name="DOE Joint Genome Institute"/>
            <person name="Kuo A."/>
            <person name="Martino E."/>
            <person name="Perotto S."/>
            <person name="Kohler A."/>
            <person name="Nagy L.G."/>
            <person name="Floudas D."/>
            <person name="Copeland A."/>
            <person name="Barry K.W."/>
            <person name="Cichocki N."/>
            <person name="Veneault-Fourrey C."/>
            <person name="LaButti K."/>
            <person name="Lindquist E.A."/>
            <person name="Lipzen A."/>
            <person name="Lundell T."/>
            <person name="Morin E."/>
            <person name="Murat C."/>
            <person name="Sun H."/>
            <person name="Tunlid A."/>
            <person name="Henrissat B."/>
            <person name="Grigoriev I.V."/>
            <person name="Hibbett D.S."/>
            <person name="Martin F."/>
            <person name="Nordberg H.P."/>
            <person name="Cantor M.N."/>
            <person name="Hua S.X."/>
        </authorList>
    </citation>
    <scope>NUCLEOTIDE SEQUENCE [LARGE SCALE GENOMIC DNA]</scope>
    <source>
        <strain evidence="2 3">Zn</strain>
    </source>
</reference>